<proteinExistence type="predicted"/>
<evidence type="ECO:0000313" key="2">
    <source>
        <dbReference type="Proteomes" id="UP000792457"/>
    </source>
</evidence>
<reference evidence="1" key="1">
    <citation type="submission" date="2013-04" db="EMBL/GenBank/DDBJ databases">
        <authorList>
            <person name="Qu J."/>
            <person name="Murali S.C."/>
            <person name="Bandaranaike D."/>
            <person name="Bellair M."/>
            <person name="Blankenburg K."/>
            <person name="Chao H."/>
            <person name="Dinh H."/>
            <person name="Doddapaneni H."/>
            <person name="Downs B."/>
            <person name="Dugan-Rocha S."/>
            <person name="Elkadiri S."/>
            <person name="Gnanaolivu R.D."/>
            <person name="Hernandez B."/>
            <person name="Javaid M."/>
            <person name="Jayaseelan J.C."/>
            <person name="Lee S."/>
            <person name="Li M."/>
            <person name="Ming W."/>
            <person name="Munidasa M."/>
            <person name="Muniz J."/>
            <person name="Nguyen L."/>
            <person name="Ongeri F."/>
            <person name="Osuji N."/>
            <person name="Pu L.-L."/>
            <person name="Puazo M."/>
            <person name="Qu C."/>
            <person name="Quiroz J."/>
            <person name="Raj R."/>
            <person name="Weissenberger G."/>
            <person name="Xin Y."/>
            <person name="Zou X."/>
            <person name="Han Y."/>
            <person name="Richards S."/>
            <person name="Worley K."/>
            <person name="Muzny D."/>
            <person name="Gibbs R."/>
        </authorList>
    </citation>
    <scope>NUCLEOTIDE SEQUENCE</scope>
    <source>
        <strain evidence="1">Sampled in the wild</strain>
    </source>
</reference>
<sequence>MVENLTKENLSTHGKSYIPSKEELRAPLYEKYLRLHFSQKQSSFNRLITDDSFLHKCPTM</sequence>
<comment type="caution">
    <text evidence="1">The sequence shown here is derived from an EMBL/GenBank/DDBJ whole genome shotgun (WGS) entry which is preliminary data.</text>
</comment>
<dbReference type="EMBL" id="KZ309092">
    <property type="protein sequence ID" value="KAG8236894.1"/>
    <property type="molecule type" value="Genomic_DNA"/>
</dbReference>
<keyword evidence="2" id="KW-1185">Reference proteome</keyword>
<dbReference type="Proteomes" id="UP000792457">
    <property type="component" value="Unassembled WGS sequence"/>
</dbReference>
<protein>
    <submittedName>
        <fullName evidence="1">Uncharacterized protein</fullName>
    </submittedName>
</protein>
<accession>A0A8K0KMB4</accession>
<gene>
    <name evidence="1" type="ORF">J437_LFUL016008</name>
</gene>
<organism evidence="1 2">
    <name type="scientific">Ladona fulva</name>
    <name type="common">Scarce chaser dragonfly</name>
    <name type="synonym">Libellula fulva</name>
    <dbReference type="NCBI Taxonomy" id="123851"/>
    <lineage>
        <taxon>Eukaryota</taxon>
        <taxon>Metazoa</taxon>
        <taxon>Ecdysozoa</taxon>
        <taxon>Arthropoda</taxon>
        <taxon>Hexapoda</taxon>
        <taxon>Insecta</taxon>
        <taxon>Pterygota</taxon>
        <taxon>Palaeoptera</taxon>
        <taxon>Odonata</taxon>
        <taxon>Epiprocta</taxon>
        <taxon>Anisoptera</taxon>
        <taxon>Libelluloidea</taxon>
        <taxon>Libellulidae</taxon>
        <taxon>Ladona</taxon>
    </lineage>
</organism>
<evidence type="ECO:0000313" key="1">
    <source>
        <dbReference type="EMBL" id="KAG8236894.1"/>
    </source>
</evidence>
<dbReference type="AlphaFoldDB" id="A0A8K0KMB4"/>
<name>A0A8K0KMB4_LADFU</name>
<dbReference type="OrthoDB" id="6626714at2759"/>
<reference evidence="1" key="2">
    <citation type="submission" date="2017-10" db="EMBL/GenBank/DDBJ databases">
        <title>Ladona fulva Genome sequencing and assembly.</title>
        <authorList>
            <person name="Murali S."/>
            <person name="Richards S."/>
            <person name="Bandaranaike D."/>
            <person name="Bellair M."/>
            <person name="Blankenburg K."/>
            <person name="Chao H."/>
            <person name="Dinh H."/>
            <person name="Doddapaneni H."/>
            <person name="Dugan-Rocha S."/>
            <person name="Elkadiri S."/>
            <person name="Gnanaolivu R."/>
            <person name="Hernandez B."/>
            <person name="Skinner E."/>
            <person name="Javaid M."/>
            <person name="Lee S."/>
            <person name="Li M."/>
            <person name="Ming W."/>
            <person name="Munidasa M."/>
            <person name="Muniz J."/>
            <person name="Nguyen L."/>
            <person name="Hughes D."/>
            <person name="Osuji N."/>
            <person name="Pu L.-L."/>
            <person name="Puazo M."/>
            <person name="Qu C."/>
            <person name="Quiroz J."/>
            <person name="Raj R."/>
            <person name="Weissenberger G."/>
            <person name="Xin Y."/>
            <person name="Zou X."/>
            <person name="Han Y."/>
            <person name="Worley K."/>
            <person name="Muzny D."/>
            <person name="Gibbs R."/>
        </authorList>
    </citation>
    <scope>NUCLEOTIDE SEQUENCE</scope>
    <source>
        <strain evidence="1">Sampled in the wild</strain>
    </source>
</reference>